<feature type="compositionally biased region" description="Basic and acidic residues" evidence="2">
    <location>
        <begin position="238"/>
        <end position="259"/>
    </location>
</feature>
<feature type="region of interest" description="Disordered" evidence="2">
    <location>
        <begin position="235"/>
        <end position="299"/>
    </location>
</feature>
<dbReference type="Gene3D" id="3.30.457.50">
    <property type="entry name" value="Chromosome segregation protein Spc25"/>
    <property type="match status" value="1"/>
</dbReference>
<name>A9V2N4_MONBE</name>
<keyword evidence="4" id="KW-1185">Reference proteome</keyword>
<feature type="coiled-coil region" evidence="1">
    <location>
        <begin position="40"/>
        <end position="137"/>
    </location>
</feature>
<proteinExistence type="predicted"/>
<dbReference type="KEGG" id="mbr:MONBRDRAFT_32943"/>
<dbReference type="AlphaFoldDB" id="A9V2N4"/>
<evidence type="ECO:0000313" key="3">
    <source>
        <dbReference type="EMBL" id="EDQ88288.1"/>
    </source>
</evidence>
<dbReference type="EMBL" id="CH991555">
    <property type="protein sequence ID" value="EDQ88288.1"/>
    <property type="molecule type" value="Genomic_DNA"/>
</dbReference>
<reference evidence="3 4" key="1">
    <citation type="journal article" date="2008" name="Nature">
        <title>The genome of the choanoflagellate Monosiga brevicollis and the origin of metazoans.</title>
        <authorList>
            <consortium name="JGI Sequencing"/>
            <person name="King N."/>
            <person name="Westbrook M.J."/>
            <person name="Young S.L."/>
            <person name="Kuo A."/>
            <person name="Abedin M."/>
            <person name="Chapman J."/>
            <person name="Fairclough S."/>
            <person name="Hellsten U."/>
            <person name="Isogai Y."/>
            <person name="Letunic I."/>
            <person name="Marr M."/>
            <person name="Pincus D."/>
            <person name="Putnam N."/>
            <person name="Rokas A."/>
            <person name="Wright K.J."/>
            <person name="Zuzow R."/>
            <person name="Dirks W."/>
            <person name="Good M."/>
            <person name="Goodstein D."/>
            <person name="Lemons D."/>
            <person name="Li W."/>
            <person name="Lyons J.B."/>
            <person name="Morris A."/>
            <person name="Nichols S."/>
            <person name="Richter D.J."/>
            <person name="Salamov A."/>
            <person name="Bork P."/>
            <person name="Lim W.A."/>
            <person name="Manning G."/>
            <person name="Miller W.T."/>
            <person name="McGinnis W."/>
            <person name="Shapiro H."/>
            <person name="Tjian R."/>
            <person name="Grigoriev I.V."/>
            <person name="Rokhsar D."/>
        </authorList>
    </citation>
    <scope>NUCLEOTIDE SEQUENCE [LARGE SCALE GENOMIC DNA]</scope>
    <source>
        <strain evidence="4">MX1 / ATCC 50154</strain>
    </source>
</reference>
<sequence length="299" mass="34078">MLLEAEANAVIERLRRRLEQTTSIVADFCRDTVEPIVLRNVACQEKLEDARVEAVQLKDRQADAVVLRERRRETASTRKAESEALQGEIQQLEARSMQCARSVELQADVVAKLKLELEAVEQEMEQLRSSHDEHMSHVSAEMARYAAMTGMDLARIKAPDGSNTKCMRYTLQHLSSCPEQTGTIKLLWRGNACEVVETSPAIEGAEAVVAAYNEHKHMQLLFMELRQLFQEHYAPAKAEQKRERRDAARREEERRHQLLEESTLMADSVLEEMDRLAQSQIDDPATEEQENIEPVLGQA</sequence>
<dbReference type="GeneID" id="5892070"/>
<accession>A9V2N4</accession>
<evidence type="ECO:0008006" key="5">
    <source>
        <dbReference type="Google" id="ProtNLM"/>
    </source>
</evidence>
<evidence type="ECO:0000256" key="1">
    <source>
        <dbReference type="SAM" id="Coils"/>
    </source>
</evidence>
<dbReference type="RefSeq" id="XP_001746881.1">
    <property type="nucleotide sequence ID" value="XM_001746829.1"/>
</dbReference>
<organism evidence="3 4">
    <name type="scientific">Monosiga brevicollis</name>
    <name type="common">Choanoflagellate</name>
    <dbReference type="NCBI Taxonomy" id="81824"/>
    <lineage>
        <taxon>Eukaryota</taxon>
        <taxon>Choanoflagellata</taxon>
        <taxon>Craspedida</taxon>
        <taxon>Salpingoecidae</taxon>
        <taxon>Monosiga</taxon>
    </lineage>
</organism>
<protein>
    <recommendedName>
        <fullName evidence="5">Kinetochore protein SPC25</fullName>
    </recommendedName>
</protein>
<evidence type="ECO:0000313" key="4">
    <source>
        <dbReference type="Proteomes" id="UP000001357"/>
    </source>
</evidence>
<dbReference type="Proteomes" id="UP000001357">
    <property type="component" value="Unassembled WGS sequence"/>
</dbReference>
<gene>
    <name evidence="3" type="ORF">MONBRDRAFT_32943</name>
</gene>
<dbReference type="InParanoid" id="A9V2N4"/>
<keyword evidence="1" id="KW-0175">Coiled coil</keyword>
<evidence type="ECO:0000256" key="2">
    <source>
        <dbReference type="SAM" id="MobiDB-lite"/>
    </source>
</evidence>